<comment type="caution">
    <text evidence="2">The sequence shown here is derived from an EMBL/GenBank/DDBJ whole genome shotgun (WGS) entry which is preliminary data.</text>
</comment>
<name>A0ABY2SGL5_9HYPH</name>
<dbReference type="Proteomes" id="UP000305202">
    <property type="component" value="Unassembled WGS sequence"/>
</dbReference>
<evidence type="ECO:0000256" key="1">
    <source>
        <dbReference type="SAM" id="MobiDB-lite"/>
    </source>
</evidence>
<sequence>MKLLKDLKWSPDGVQIDIIPFGEYQNGEIPARAVVIAGHLGISEIIEDSGQDTNTPVEPETKKSKK</sequence>
<proteinExistence type="predicted"/>
<evidence type="ECO:0000313" key="3">
    <source>
        <dbReference type="Proteomes" id="UP000305202"/>
    </source>
</evidence>
<dbReference type="EMBL" id="SZPQ01000064">
    <property type="protein sequence ID" value="TKI02682.1"/>
    <property type="molecule type" value="Genomic_DNA"/>
</dbReference>
<reference evidence="2 3" key="1">
    <citation type="submission" date="2019-04" db="EMBL/GenBank/DDBJ databases">
        <authorList>
            <person name="Li M."/>
            <person name="Gao C."/>
        </authorList>
    </citation>
    <scope>NUCLEOTIDE SEQUENCE [LARGE SCALE GENOMIC DNA]</scope>
    <source>
        <strain evidence="2 3">BGMRC 2031</strain>
    </source>
</reference>
<keyword evidence="3" id="KW-1185">Reference proteome</keyword>
<feature type="region of interest" description="Disordered" evidence="1">
    <location>
        <begin position="47"/>
        <end position="66"/>
    </location>
</feature>
<organism evidence="2 3">
    <name type="scientific">Martelella alba</name>
    <dbReference type="NCBI Taxonomy" id="2590451"/>
    <lineage>
        <taxon>Bacteria</taxon>
        <taxon>Pseudomonadati</taxon>
        <taxon>Pseudomonadota</taxon>
        <taxon>Alphaproteobacteria</taxon>
        <taxon>Hyphomicrobiales</taxon>
        <taxon>Aurantimonadaceae</taxon>
        <taxon>Martelella</taxon>
    </lineage>
</organism>
<protein>
    <submittedName>
        <fullName evidence="2">Uncharacterized protein</fullName>
    </submittedName>
</protein>
<gene>
    <name evidence="2" type="ORF">FCN80_24240</name>
</gene>
<accession>A0ABY2SGL5</accession>
<evidence type="ECO:0000313" key="2">
    <source>
        <dbReference type="EMBL" id="TKI02682.1"/>
    </source>
</evidence>